<dbReference type="AlphaFoldDB" id="A0A7W9SVE3"/>
<comment type="caution">
    <text evidence="1">The sequence shown here is derived from an EMBL/GenBank/DDBJ whole genome shotgun (WGS) entry which is preliminary data.</text>
</comment>
<dbReference type="RefSeq" id="WP_184202964.1">
    <property type="nucleotide sequence ID" value="NZ_JACHGW010000005.1"/>
</dbReference>
<keyword evidence="2" id="KW-1185">Reference proteome</keyword>
<organism evidence="1 2">
    <name type="scientific">Armatimonas rosea</name>
    <dbReference type="NCBI Taxonomy" id="685828"/>
    <lineage>
        <taxon>Bacteria</taxon>
        <taxon>Bacillati</taxon>
        <taxon>Armatimonadota</taxon>
        <taxon>Armatimonadia</taxon>
        <taxon>Armatimonadales</taxon>
        <taxon>Armatimonadaceae</taxon>
        <taxon>Armatimonas</taxon>
    </lineage>
</organism>
<gene>
    <name evidence="1" type="ORF">HNQ39_004882</name>
</gene>
<dbReference type="EMBL" id="JACHGW010000005">
    <property type="protein sequence ID" value="MBB6053050.1"/>
    <property type="molecule type" value="Genomic_DNA"/>
</dbReference>
<evidence type="ECO:0000313" key="2">
    <source>
        <dbReference type="Proteomes" id="UP000520814"/>
    </source>
</evidence>
<evidence type="ECO:0000313" key="1">
    <source>
        <dbReference type="EMBL" id="MBB6053050.1"/>
    </source>
</evidence>
<proteinExistence type="predicted"/>
<reference evidence="1 2" key="1">
    <citation type="submission" date="2020-08" db="EMBL/GenBank/DDBJ databases">
        <title>Genomic Encyclopedia of Type Strains, Phase IV (KMG-IV): sequencing the most valuable type-strain genomes for metagenomic binning, comparative biology and taxonomic classification.</title>
        <authorList>
            <person name="Goeker M."/>
        </authorList>
    </citation>
    <scope>NUCLEOTIDE SEQUENCE [LARGE SCALE GENOMIC DNA]</scope>
    <source>
        <strain evidence="1 2">DSM 23562</strain>
    </source>
</reference>
<name>A0A7W9SVE3_ARMRO</name>
<accession>A0A7W9SVE3</accession>
<protein>
    <submittedName>
        <fullName evidence="1">Chromosome segregation ATPase</fullName>
    </submittedName>
</protein>
<dbReference type="Proteomes" id="UP000520814">
    <property type="component" value="Unassembled WGS sequence"/>
</dbReference>
<sequence>MSVPFTAEQYQQCLKENQELRLQNETLAQANSTLTQTVEQLAKGSVNESTITKTPDEILRKVRSFAQQVEALNTTVVSMESQLTSLYGDKERLEAEIGASEVDDVVGAFRRLENVISSMEFQLMSLYAGKELLEVELGKSDPKAIVAMFRNMTQMVDGLRNELAVVGSTEDEFSSEALAA</sequence>